<keyword evidence="1" id="KW-0472">Membrane</keyword>
<accession>A0A1I7WGX4</accession>
<reference evidence="3" key="1">
    <citation type="submission" date="2016-11" db="UniProtKB">
        <authorList>
            <consortium name="WormBaseParasite"/>
        </authorList>
    </citation>
    <scope>IDENTIFICATION</scope>
</reference>
<dbReference type="AlphaFoldDB" id="A0A1I7WGX4"/>
<organism evidence="2 3">
    <name type="scientific">Heterorhabditis bacteriophora</name>
    <name type="common">Entomopathogenic nematode worm</name>
    <dbReference type="NCBI Taxonomy" id="37862"/>
    <lineage>
        <taxon>Eukaryota</taxon>
        <taxon>Metazoa</taxon>
        <taxon>Ecdysozoa</taxon>
        <taxon>Nematoda</taxon>
        <taxon>Chromadorea</taxon>
        <taxon>Rhabditida</taxon>
        <taxon>Rhabditina</taxon>
        <taxon>Rhabditomorpha</taxon>
        <taxon>Strongyloidea</taxon>
        <taxon>Heterorhabditidae</taxon>
        <taxon>Heterorhabditis</taxon>
    </lineage>
</organism>
<keyword evidence="1" id="KW-0812">Transmembrane</keyword>
<keyword evidence="2" id="KW-1185">Reference proteome</keyword>
<proteinExistence type="predicted"/>
<sequence length="230" mass="26578">MEISSIFEVLFWVKLLIIIGTKLILSDDGVLVHHSATVPANRMNCLTSESVRMPDPDVTLDPVSLTLSQAVILTTEDKLNYSFSMSIRIRSFVLDNNSSSWLSYIYQLNKIRINLDKLVRHKLNESQKNCRYKICSVLLLRNKNDPFLDRIVTQIERTGLRDFTLPSLFTRSLSDRLALFKHLDNFLQEKVHISSDNKSYGWSAVHFFFSFFGTICIKATSNLFLFVRIF</sequence>
<evidence type="ECO:0000313" key="2">
    <source>
        <dbReference type="Proteomes" id="UP000095283"/>
    </source>
</evidence>
<protein>
    <submittedName>
        <fullName evidence="3">Uncharacterized protein</fullName>
    </submittedName>
</protein>
<dbReference type="Proteomes" id="UP000095283">
    <property type="component" value="Unplaced"/>
</dbReference>
<dbReference type="WBParaSite" id="Hba_04190">
    <property type="protein sequence ID" value="Hba_04190"/>
    <property type="gene ID" value="Hba_04190"/>
</dbReference>
<name>A0A1I7WGX4_HETBA</name>
<keyword evidence="1" id="KW-1133">Transmembrane helix</keyword>
<evidence type="ECO:0000256" key="1">
    <source>
        <dbReference type="SAM" id="Phobius"/>
    </source>
</evidence>
<feature type="transmembrane region" description="Helical" evidence="1">
    <location>
        <begin position="200"/>
        <end position="227"/>
    </location>
</feature>
<evidence type="ECO:0000313" key="3">
    <source>
        <dbReference type="WBParaSite" id="Hba_04190"/>
    </source>
</evidence>